<evidence type="ECO:0000256" key="1">
    <source>
        <dbReference type="ARBA" id="ARBA00008210"/>
    </source>
</evidence>
<dbReference type="SUPFAM" id="SSF54654">
    <property type="entry name" value="CI-2 family of serine protease inhibitors"/>
    <property type="match status" value="1"/>
</dbReference>
<protein>
    <submittedName>
        <fullName evidence="6">(thale cress) hypothetical protein</fullName>
    </submittedName>
</protein>
<evidence type="ECO:0000313" key="8">
    <source>
        <dbReference type="Proteomes" id="UP000078284"/>
    </source>
</evidence>
<proteinExistence type="inferred from homology"/>
<reference evidence="6 10" key="4">
    <citation type="submission" date="2020-09" db="EMBL/GenBank/DDBJ databases">
        <authorList>
            <person name="Ashkenazy H."/>
        </authorList>
    </citation>
    <scope>NUCLEOTIDE SEQUENCE [LARGE SCALE GENOMIC DNA]</scope>
    <source>
        <strain evidence="10">cv. Cdm-0</strain>
    </source>
</reference>
<dbReference type="PANTHER" id="PTHR33091">
    <property type="entry name" value="PROTEIN, PUTATIVE, EXPRESSED-RELATED"/>
    <property type="match status" value="1"/>
</dbReference>
<dbReference type="SMR" id="A0A178VZC3"/>
<organism evidence="7 8">
    <name type="scientific">Arabidopsis thaliana</name>
    <name type="common">Mouse-ear cress</name>
    <dbReference type="NCBI Taxonomy" id="3702"/>
    <lineage>
        <taxon>Eukaryota</taxon>
        <taxon>Viridiplantae</taxon>
        <taxon>Streptophyta</taxon>
        <taxon>Embryophyta</taxon>
        <taxon>Tracheophyta</taxon>
        <taxon>Spermatophyta</taxon>
        <taxon>Magnoliopsida</taxon>
        <taxon>eudicotyledons</taxon>
        <taxon>Gunneridae</taxon>
        <taxon>Pentapetalae</taxon>
        <taxon>rosids</taxon>
        <taxon>malvids</taxon>
        <taxon>Brassicales</taxon>
        <taxon>Brassicaceae</taxon>
        <taxon>Camelineae</taxon>
        <taxon>Arabidopsis</taxon>
    </lineage>
</organism>
<dbReference type="GO" id="GO:0004867">
    <property type="term" value="F:serine-type endopeptidase inhibitor activity"/>
    <property type="evidence" value="ECO:0007669"/>
    <property type="project" value="UniProtKB-KW"/>
</dbReference>
<dbReference type="InterPro" id="IPR036354">
    <property type="entry name" value="Prot_inh_pot1_sf"/>
</dbReference>
<dbReference type="PRINTS" id="PR00292">
    <property type="entry name" value="POTATOINHBTR"/>
</dbReference>
<dbReference type="EMBL" id="CACSHJ010000088">
    <property type="protein sequence ID" value="CAA0375567.1"/>
    <property type="molecule type" value="Genomic_DNA"/>
</dbReference>
<keyword evidence="3" id="KW-0722">Serine protease inhibitor</keyword>
<dbReference type="InterPro" id="IPR000864">
    <property type="entry name" value="Prot_inh_pot1"/>
</dbReference>
<dbReference type="EMBL" id="LUHQ01000002">
    <property type="protein sequence ID" value="OAP10801.1"/>
    <property type="molecule type" value="Genomic_DNA"/>
</dbReference>
<dbReference type="AlphaFoldDB" id="A0A178VZC3"/>
<evidence type="ECO:0000313" key="6">
    <source>
        <dbReference type="EMBL" id="CAD5320791.1"/>
    </source>
</evidence>
<dbReference type="PROSITE" id="PS00285">
    <property type="entry name" value="POTATO_INHIBITOR"/>
    <property type="match status" value="1"/>
</dbReference>
<dbReference type="Pfam" id="PF00280">
    <property type="entry name" value="potato_inhibit"/>
    <property type="match status" value="1"/>
</dbReference>
<dbReference type="GeneID" id="818474"/>
<reference evidence="8" key="1">
    <citation type="journal article" date="2016" name="Proc. Natl. Acad. Sci. U.S.A.">
        <title>Chromosome-level assembly of Arabidopsis thaliana Ler reveals the extent of translocation and inversion polymorphisms.</title>
        <authorList>
            <person name="Zapata L."/>
            <person name="Ding J."/>
            <person name="Willing E.M."/>
            <person name="Hartwig B."/>
            <person name="Bezdan D."/>
            <person name="Jiao W.B."/>
            <person name="Patel V."/>
            <person name="Velikkakam James G."/>
            <person name="Koornneef M."/>
            <person name="Ossowski S."/>
            <person name="Schneeberger K."/>
        </authorList>
    </citation>
    <scope>NUCLEOTIDE SEQUENCE [LARGE SCALE GENOMIC DNA]</scope>
    <source>
        <strain evidence="8">cv. Landsberg erecta</strain>
    </source>
</reference>
<evidence type="ECO:0000313" key="5">
    <source>
        <dbReference type="EMBL" id="CAA0375567.1"/>
    </source>
</evidence>
<dbReference type="ExpressionAtlas" id="A0A178VZC3">
    <property type="expression patterns" value="baseline and differential"/>
</dbReference>
<gene>
    <name evidence="4" type="ordered locus">At2g38900</name>
    <name evidence="7" type="ordered locus">AXX17_At2g35810</name>
    <name evidence="6" type="ORF">AT9943_LOCUS8891</name>
    <name evidence="5" type="ORF">C24_LOCUS10199</name>
</gene>
<dbReference type="Gene3D" id="3.30.10.10">
    <property type="entry name" value="Trypsin Inhibitor V, subunit A"/>
    <property type="match status" value="1"/>
</dbReference>
<reference evidence="5 9" key="3">
    <citation type="submission" date="2019-12" db="EMBL/GenBank/DDBJ databases">
        <authorList>
            <person name="Jiao W.-B."/>
            <person name="Schneeberger K."/>
        </authorList>
    </citation>
    <scope>NUCLEOTIDE SEQUENCE [LARGE SCALE GENOMIC DNA]</scope>
    <source>
        <strain evidence="9">cv. C24</strain>
    </source>
</reference>
<evidence type="ECO:0000313" key="7">
    <source>
        <dbReference type="EMBL" id="OAP10801.1"/>
    </source>
</evidence>
<dbReference type="EMBL" id="LR881467">
    <property type="protein sequence ID" value="CAD5320791.1"/>
    <property type="molecule type" value="Genomic_DNA"/>
</dbReference>
<reference evidence="7" key="2">
    <citation type="submission" date="2016-03" db="EMBL/GenBank/DDBJ databases">
        <title>Full-length assembly of Arabidopsis thaliana Ler reveals the complement of translocations and inversions.</title>
        <authorList>
            <person name="Zapata L."/>
            <person name="Schneeberger K."/>
            <person name="Ossowski S."/>
        </authorList>
    </citation>
    <scope>NUCLEOTIDE SEQUENCE [LARGE SCALE GENOMIC DNA]</scope>
    <source>
        <tissue evidence="7">Leaf</tissue>
    </source>
</reference>
<dbReference type="FunFam" id="3.30.10.10:FF:000001">
    <property type="entry name" value="Serine protease inhibitor, potato inhibitor I-type family protein"/>
    <property type="match status" value="1"/>
</dbReference>
<evidence type="ECO:0000256" key="2">
    <source>
        <dbReference type="ARBA" id="ARBA00022690"/>
    </source>
</evidence>
<dbReference type="Proteomes" id="UP000078284">
    <property type="component" value="Chromosome 2"/>
</dbReference>
<dbReference type="GO" id="GO:0009611">
    <property type="term" value="P:response to wounding"/>
    <property type="evidence" value="ECO:0007669"/>
    <property type="project" value="InterPro"/>
</dbReference>
<accession>A0A178VZC3</accession>
<dbReference type="PANTHER" id="PTHR33091:SF83">
    <property type="entry name" value="SERINE PROTEASE INHIBITOR, POTATO INHIBITOR I-TYPE FAMILY PROTEIN-RELATED"/>
    <property type="match status" value="1"/>
</dbReference>
<sequence>MATEWCSYIGSSFILNFYFSFFDIGKNSWPELLGTNGDYAASVIKGENSSLNVVVVSDGNYVTEDLSCYRVRVWVDEIRIVVRNPTAG</sequence>
<evidence type="ECO:0000313" key="10">
    <source>
        <dbReference type="Proteomes" id="UP000516314"/>
    </source>
</evidence>
<keyword evidence="2" id="KW-0646">Protease inhibitor</keyword>
<evidence type="ECO:0000256" key="3">
    <source>
        <dbReference type="ARBA" id="ARBA00022900"/>
    </source>
</evidence>
<evidence type="ECO:0000313" key="4">
    <source>
        <dbReference type="Araport" id="AT2G38900"/>
    </source>
</evidence>
<evidence type="ECO:0000313" key="9">
    <source>
        <dbReference type="Proteomes" id="UP000434276"/>
    </source>
</evidence>
<dbReference type="Araport" id="AT2G38900"/>
<dbReference type="Proteomes" id="UP000516314">
    <property type="component" value="Chromosome 2"/>
</dbReference>
<dbReference type="Proteomes" id="UP000434276">
    <property type="component" value="Unassembled WGS sequence"/>
</dbReference>
<dbReference type="OrthoDB" id="873341at2759"/>
<name>A0A178VZC3_ARATH</name>
<comment type="similarity">
    <text evidence="1">Belongs to the protease inhibitor I13 (potato type I serine protease inhibitor) family.</text>
</comment>
<dbReference type="KEGG" id="ath:AT2G38900"/>